<keyword evidence="1" id="KW-0812">Transmembrane</keyword>
<evidence type="ECO:0000256" key="1">
    <source>
        <dbReference type="SAM" id="Phobius"/>
    </source>
</evidence>
<dbReference type="EMBL" id="CAMPGE010025649">
    <property type="protein sequence ID" value="CAI2383385.1"/>
    <property type="molecule type" value="Genomic_DNA"/>
</dbReference>
<protein>
    <submittedName>
        <fullName evidence="2">Uncharacterized protein</fullName>
    </submittedName>
</protein>
<dbReference type="Proteomes" id="UP001295684">
    <property type="component" value="Unassembled WGS sequence"/>
</dbReference>
<reference evidence="2" key="1">
    <citation type="submission" date="2023-07" db="EMBL/GenBank/DDBJ databases">
        <authorList>
            <consortium name="AG Swart"/>
            <person name="Singh M."/>
            <person name="Singh A."/>
            <person name="Seah K."/>
            <person name="Emmerich C."/>
        </authorList>
    </citation>
    <scope>NUCLEOTIDE SEQUENCE</scope>
    <source>
        <strain evidence="2">DP1</strain>
    </source>
</reference>
<evidence type="ECO:0000313" key="3">
    <source>
        <dbReference type="Proteomes" id="UP001295684"/>
    </source>
</evidence>
<accession>A0AAD1Y257</accession>
<keyword evidence="1" id="KW-1133">Transmembrane helix</keyword>
<feature type="transmembrane region" description="Helical" evidence="1">
    <location>
        <begin position="735"/>
        <end position="753"/>
    </location>
</feature>
<proteinExistence type="predicted"/>
<dbReference type="AlphaFoldDB" id="A0AAD1Y257"/>
<name>A0AAD1Y257_EUPCR</name>
<sequence length="756" mass="88500">MKFDQNDYFIFRENIYRLSVEELECILLETKENIKSITYNVGKRVGKLEYIKMLLVIYKIKSKEVDLQLFEDIYQKLISKEKDDNDPLFPVKFKAEFILIFFKMFMNNGCYSRCESLLEAQKELYERNKDNEYIAFYYHSTYLSATLEFMTLKSSTPEKHFKRYYSVDEESKTEEIVFPEEVQNDLDFLRNKLLCQYYLETDKDKAVETYDVLLSICVNTKLMYYMHEASNLLFALSDSFYDEMIPRRKVLQSLLEAEMKDHPDKNMAFSNIYCNIFKIYAALEDKSKDGLTKIEENLTAIYEHNRMTSFFALHYDVCLSVPLFSIDPKFVSQDKLFIIKRELTKLSKILENPNTKHEINYYKIPTFCLALKMQQTIKTALDYRTLSLYAKALRDDKLSYISFISSFETFPAPFMKPLIVKAVQYCYFLGISKLHKFRTNTELQFMNLLLVVPETEAIMKGKDLLETMIDQFQRSKNHRIKEKLLVLYQIAMIVANRESDNEGFLSNGLKYLKLAPKYLEENNSVCDIFTKVIDFCASQRNIKLAKEVSENFCKYTSTKGEMNKGHHFALYNKRKLAILSKDYTEANKLSLKLTLISKNVFGEKSLQYLTALREISKVHTSTAQYLEGYRVLQKCYDLSKEIFCTEKTPNSPVILTEMALAQCHRGILDDSEEEKARTDSMRTALSQAKEIEEQLTSTRSENYSRILEAESTINTLEDFEKEKQRRSQMKRQKKIAGGMSFLGAIAVGAMYLFKGD</sequence>
<keyword evidence="3" id="KW-1185">Reference proteome</keyword>
<keyword evidence="1" id="KW-0472">Membrane</keyword>
<evidence type="ECO:0000313" key="2">
    <source>
        <dbReference type="EMBL" id="CAI2383385.1"/>
    </source>
</evidence>
<organism evidence="2 3">
    <name type="scientific">Euplotes crassus</name>
    <dbReference type="NCBI Taxonomy" id="5936"/>
    <lineage>
        <taxon>Eukaryota</taxon>
        <taxon>Sar</taxon>
        <taxon>Alveolata</taxon>
        <taxon>Ciliophora</taxon>
        <taxon>Intramacronucleata</taxon>
        <taxon>Spirotrichea</taxon>
        <taxon>Hypotrichia</taxon>
        <taxon>Euplotida</taxon>
        <taxon>Euplotidae</taxon>
        <taxon>Moneuplotes</taxon>
    </lineage>
</organism>
<gene>
    <name evidence="2" type="ORF">ECRASSUSDP1_LOCUS24884</name>
</gene>
<comment type="caution">
    <text evidence="2">The sequence shown here is derived from an EMBL/GenBank/DDBJ whole genome shotgun (WGS) entry which is preliminary data.</text>
</comment>